<gene>
    <name evidence="2" type="ORF">SBA5_220155</name>
</gene>
<dbReference type="Pfam" id="PF02470">
    <property type="entry name" value="MlaD"/>
    <property type="match status" value="1"/>
</dbReference>
<proteinExistence type="predicted"/>
<organism evidence="2 3">
    <name type="scientific">Candidatus Sulfuritelmatomonas gaucii</name>
    <dbReference type="NCBI Taxonomy" id="2043161"/>
    <lineage>
        <taxon>Bacteria</taxon>
        <taxon>Pseudomonadati</taxon>
        <taxon>Acidobacteriota</taxon>
        <taxon>Terriglobia</taxon>
        <taxon>Terriglobales</taxon>
        <taxon>Acidobacteriaceae</taxon>
        <taxon>Candidatus Sulfuritelmatomonas</taxon>
    </lineage>
</organism>
<dbReference type="PANTHER" id="PTHR33371">
    <property type="entry name" value="INTERMEMBRANE PHOSPHOLIPID TRANSPORT SYSTEM BINDING PROTEIN MLAD-RELATED"/>
    <property type="match status" value="1"/>
</dbReference>
<dbReference type="AlphaFoldDB" id="A0A2N9L7R6"/>
<dbReference type="PANTHER" id="PTHR33371:SF4">
    <property type="entry name" value="INTERMEMBRANE PHOSPHOLIPID TRANSPORT SYSTEM BINDING PROTEIN MLAD"/>
    <property type="match status" value="1"/>
</dbReference>
<dbReference type="Proteomes" id="UP000239735">
    <property type="component" value="Unassembled WGS sequence"/>
</dbReference>
<reference evidence="3" key="1">
    <citation type="submission" date="2018-02" db="EMBL/GenBank/DDBJ databases">
        <authorList>
            <person name="Hausmann B."/>
        </authorList>
    </citation>
    <scope>NUCLEOTIDE SEQUENCE [LARGE SCALE GENOMIC DNA]</scope>
    <source>
        <strain evidence="3">Peat soil MAG SbA5</strain>
    </source>
</reference>
<dbReference type="InterPro" id="IPR003399">
    <property type="entry name" value="Mce/MlaD"/>
</dbReference>
<feature type="domain" description="Mce/MlaD" evidence="1">
    <location>
        <begin position="46"/>
        <end position="123"/>
    </location>
</feature>
<accession>A0A2N9L7R6</accession>
<evidence type="ECO:0000313" key="3">
    <source>
        <dbReference type="Proteomes" id="UP000239735"/>
    </source>
</evidence>
<dbReference type="InterPro" id="IPR052336">
    <property type="entry name" value="MlaD_Phospholipid_Transporter"/>
</dbReference>
<name>A0A2N9L7R6_9BACT</name>
<protein>
    <submittedName>
        <fullName evidence="2">Mce family protein</fullName>
    </submittedName>
</protein>
<evidence type="ECO:0000313" key="2">
    <source>
        <dbReference type="EMBL" id="SPE19309.1"/>
    </source>
</evidence>
<sequence>MPSRKEIQWSQLKVGMLVLVATAVLVALIFLMTGASGGLFAHQVVLRCYFPNASGLKVGAPVTLEGVTIGNVAHMRIDQSHNPNPVEVVMRVSAVSLRDLHTDSTAQITTAGVLGDSFVDIDSKDATGPPPLNNGELQQSGAPTIQSVINTSQVSIQEINRLIRKIEVLTDTLNSSRGTVGELLNDPGMKKKVVSIASDLQTITATVAQGKGSLGELISDNTLATKLNTAVDQLNTLTANLNAGKGTAGKFLNDETAFNNFNSAMSNLNQILASINAGNGAIGKMTKDPETAKKLTDLIANLDSILKNLNEGEGSAGQFLKNRSLYNHADQTLDQAQQLVKGMREDPKKYLVIQLKLF</sequence>
<dbReference type="OrthoDB" id="9798731at2"/>
<evidence type="ECO:0000259" key="1">
    <source>
        <dbReference type="Pfam" id="PF02470"/>
    </source>
</evidence>
<dbReference type="EMBL" id="OKRB01000078">
    <property type="protein sequence ID" value="SPE19309.1"/>
    <property type="molecule type" value="Genomic_DNA"/>
</dbReference>